<dbReference type="SUPFAM" id="SSF52833">
    <property type="entry name" value="Thioredoxin-like"/>
    <property type="match status" value="1"/>
</dbReference>
<accession>A0A1R3G1N0</accession>
<keyword evidence="1" id="KW-0175">Coiled coil</keyword>
<dbReference type="GO" id="GO:0006457">
    <property type="term" value="P:protein folding"/>
    <property type="evidence" value="ECO:0007669"/>
    <property type="project" value="TreeGrafter"/>
</dbReference>
<dbReference type="Proteomes" id="UP000187203">
    <property type="component" value="Unassembled WGS sequence"/>
</dbReference>
<feature type="coiled-coil region" evidence="1">
    <location>
        <begin position="6"/>
        <end position="33"/>
    </location>
</feature>
<keyword evidence="4" id="KW-1185">Reference proteome</keyword>
<dbReference type="Pfam" id="PF00085">
    <property type="entry name" value="Thioredoxin"/>
    <property type="match status" value="1"/>
</dbReference>
<dbReference type="OrthoDB" id="1935635at2759"/>
<reference evidence="4" key="1">
    <citation type="submission" date="2013-09" db="EMBL/GenBank/DDBJ databases">
        <title>Corchorus olitorius genome sequencing.</title>
        <authorList>
            <person name="Alam M."/>
            <person name="Haque M.S."/>
            <person name="Islam M.S."/>
            <person name="Emdad E.M."/>
            <person name="Islam M.M."/>
            <person name="Ahmed B."/>
            <person name="Halim A."/>
            <person name="Hossen Q.M.M."/>
            <person name="Hossain M.Z."/>
            <person name="Ahmed R."/>
            <person name="Khan M.M."/>
            <person name="Islam R."/>
            <person name="Rashid M.M."/>
            <person name="Khan S.A."/>
            <person name="Rahman M.S."/>
            <person name="Alam M."/>
            <person name="Yahiya A.S."/>
            <person name="Khan M.S."/>
            <person name="Azam M.S."/>
            <person name="Haque T."/>
            <person name="Lashkar M.Z.H."/>
            <person name="Akhand A.I."/>
            <person name="Morshed G."/>
            <person name="Roy S."/>
            <person name="Uddin K.S."/>
            <person name="Rabeya T."/>
            <person name="Hossain A.S."/>
            <person name="Chowdhury A."/>
            <person name="Snigdha A.R."/>
            <person name="Mortoza M.S."/>
            <person name="Matin S.A."/>
            <person name="Hoque S.M.E."/>
            <person name="Islam M.K."/>
            <person name="Roy D.K."/>
            <person name="Haider R."/>
            <person name="Moosa M.M."/>
            <person name="Elias S.M."/>
            <person name="Hasan A.M."/>
            <person name="Jahan S."/>
            <person name="Shafiuddin M."/>
            <person name="Mahmood N."/>
            <person name="Shommy N.S."/>
        </authorList>
    </citation>
    <scope>NUCLEOTIDE SEQUENCE [LARGE SCALE GENOMIC DNA]</scope>
    <source>
        <strain evidence="4">cv. O-4</strain>
    </source>
</reference>
<evidence type="ECO:0000313" key="3">
    <source>
        <dbReference type="EMBL" id="OMO51959.1"/>
    </source>
</evidence>
<evidence type="ECO:0000259" key="2">
    <source>
        <dbReference type="PROSITE" id="PS51352"/>
    </source>
</evidence>
<sequence length="163" mass="18678">MVRLAKENQLDAMNEIDNEVVRLSEDSQDAMNEKDNGVVVRLTEKNFSNFITENKYVMVKFFTPWCPWSQRLAPVYKAASATMKGDRVPFAQVDCVPEHELSRKYQITGYPSVFLFAGGVRTFYNGERARDGIARWDHPMEPQKNLEQVACSKVASYAAWCLQ</sequence>
<dbReference type="PANTHER" id="PTHR45672">
    <property type="entry name" value="PROTEIN DISULFIDE-ISOMERASE C17H9.14C-RELATED"/>
    <property type="match status" value="1"/>
</dbReference>
<protein>
    <submittedName>
        <fullName evidence="3">Thioredoxin-like protein</fullName>
    </submittedName>
</protein>
<gene>
    <name evidence="3" type="ORF">COLO4_37449</name>
</gene>
<proteinExistence type="predicted"/>
<dbReference type="InterPro" id="IPR013766">
    <property type="entry name" value="Thioredoxin_domain"/>
</dbReference>
<dbReference type="Gene3D" id="3.40.30.10">
    <property type="entry name" value="Glutaredoxin"/>
    <property type="match status" value="1"/>
</dbReference>
<dbReference type="AlphaFoldDB" id="A0A1R3G1N0"/>
<evidence type="ECO:0000313" key="4">
    <source>
        <dbReference type="Proteomes" id="UP000187203"/>
    </source>
</evidence>
<dbReference type="GO" id="GO:0003756">
    <property type="term" value="F:protein disulfide isomerase activity"/>
    <property type="evidence" value="ECO:0007669"/>
    <property type="project" value="TreeGrafter"/>
</dbReference>
<dbReference type="EMBL" id="AWUE01023984">
    <property type="protein sequence ID" value="OMO51959.1"/>
    <property type="molecule type" value="Genomic_DNA"/>
</dbReference>
<organism evidence="3 4">
    <name type="scientific">Corchorus olitorius</name>
    <dbReference type="NCBI Taxonomy" id="93759"/>
    <lineage>
        <taxon>Eukaryota</taxon>
        <taxon>Viridiplantae</taxon>
        <taxon>Streptophyta</taxon>
        <taxon>Embryophyta</taxon>
        <taxon>Tracheophyta</taxon>
        <taxon>Spermatophyta</taxon>
        <taxon>Magnoliopsida</taxon>
        <taxon>eudicotyledons</taxon>
        <taxon>Gunneridae</taxon>
        <taxon>Pentapetalae</taxon>
        <taxon>rosids</taxon>
        <taxon>malvids</taxon>
        <taxon>Malvales</taxon>
        <taxon>Malvaceae</taxon>
        <taxon>Grewioideae</taxon>
        <taxon>Apeibeae</taxon>
        <taxon>Corchorus</taxon>
    </lineage>
</organism>
<evidence type="ECO:0000256" key="1">
    <source>
        <dbReference type="SAM" id="Coils"/>
    </source>
</evidence>
<dbReference type="CDD" id="cd02961">
    <property type="entry name" value="PDI_a_family"/>
    <property type="match status" value="1"/>
</dbReference>
<dbReference type="GO" id="GO:0005783">
    <property type="term" value="C:endoplasmic reticulum"/>
    <property type="evidence" value="ECO:0007669"/>
    <property type="project" value="TreeGrafter"/>
</dbReference>
<dbReference type="InterPro" id="IPR036249">
    <property type="entry name" value="Thioredoxin-like_sf"/>
</dbReference>
<comment type="caution">
    <text evidence="3">The sequence shown here is derived from an EMBL/GenBank/DDBJ whole genome shotgun (WGS) entry which is preliminary data.</text>
</comment>
<dbReference type="PROSITE" id="PS51352">
    <property type="entry name" value="THIOREDOXIN_2"/>
    <property type="match status" value="1"/>
</dbReference>
<name>A0A1R3G1N0_9ROSI</name>
<dbReference type="STRING" id="93759.A0A1R3G1N0"/>
<feature type="domain" description="Thioredoxin" evidence="2">
    <location>
        <begin position="21"/>
        <end position="159"/>
    </location>
</feature>
<dbReference type="InterPro" id="IPR051063">
    <property type="entry name" value="PDI"/>
</dbReference>